<dbReference type="SUPFAM" id="SSF54236">
    <property type="entry name" value="Ubiquitin-like"/>
    <property type="match status" value="1"/>
</dbReference>
<evidence type="ECO:0000313" key="3">
    <source>
        <dbReference type="Proteomes" id="UP000828390"/>
    </source>
</evidence>
<organism evidence="2 3">
    <name type="scientific">Dreissena polymorpha</name>
    <name type="common">Zebra mussel</name>
    <name type="synonym">Mytilus polymorpha</name>
    <dbReference type="NCBI Taxonomy" id="45954"/>
    <lineage>
        <taxon>Eukaryota</taxon>
        <taxon>Metazoa</taxon>
        <taxon>Spiralia</taxon>
        <taxon>Lophotrochozoa</taxon>
        <taxon>Mollusca</taxon>
        <taxon>Bivalvia</taxon>
        <taxon>Autobranchia</taxon>
        <taxon>Heteroconchia</taxon>
        <taxon>Euheterodonta</taxon>
        <taxon>Imparidentia</taxon>
        <taxon>Neoheterodontei</taxon>
        <taxon>Myida</taxon>
        <taxon>Dreissenoidea</taxon>
        <taxon>Dreissenidae</taxon>
        <taxon>Dreissena</taxon>
    </lineage>
</organism>
<dbReference type="AlphaFoldDB" id="A0A9D4RQM7"/>
<name>A0A9D4RQM7_DREPO</name>
<gene>
    <name evidence="2" type="ORF">DPMN_038334</name>
</gene>
<proteinExistence type="predicted"/>
<protein>
    <recommendedName>
        <fullName evidence="1">Ubiquitin-like domain-containing protein</fullName>
    </recommendedName>
</protein>
<evidence type="ECO:0000313" key="2">
    <source>
        <dbReference type="EMBL" id="KAH3875072.1"/>
    </source>
</evidence>
<evidence type="ECO:0000259" key="1">
    <source>
        <dbReference type="Pfam" id="PF14560"/>
    </source>
</evidence>
<reference evidence="2" key="1">
    <citation type="journal article" date="2019" name="bioRxiv">
        <title>The Genome of the Zebra Mussel, Dreissena polymorpha: A Resource for Invasive Species Research.</title>
        <authorList>
            <person name="McCartney M.A."/>
            <person name="Auch B."/>
            <person name="Kono T."/>
            <person name="Mallez S."/>
            <person name="Zhang Y."/>
            <person name="Obille A."/>
            <person name="Becker A."/>
            <person name="Abrahante J.E."/>
            <person name="Garbe J."/>
            <person name="Badalamenti J.P."/>
            <person name="Herman A."/>
            <person name="Mangelson H."/>
            <person name="Liachko I."/>
            <person name="Sullivan S."/>
            <person name="Sone E.D."/>
            <person name="Koren S."/>
            <person name="Silverstein K.A.T."/>
            <person name="Beckman K.B."/>
            <person name="Gohl D.M."/>
        </authorList>
    </citation>
    <scope>NUCLEOTIDE SEQUENCE</scope>
    <source>
        <strain evidence="2">Duluth1</strain>
        <tissue evidence="2">Whole animal</tissue>
    </source>
</reference>
<keyword evidence="3" id="KW-1185">Reference proteome</keyword>
<dbReference type="GO" id="GO:0043014">
    <property type="term" value="F:alpha-tubulin binding"/>
    <property type="evidence" value="ECO:0007669"/>
    <property type="project" value="InterPro"/>
</dbReference>
<dbReference type="GO" id="GO:0007021">
    <property type="term" value="P:tubulin complex assembly"/>
    <property type="evidence" value="ECO:0007669"/>
    <property type="project" value="InterPro"/>
</dbReference>
<dbReference type="GO" id="GO:0007023">
    <property type="term" value="P:post-chaperonin tubulin folding pathway"/>
    <property type="evidence" value="ECO:0007669"/>
    <property type="project" value="InterPro"/>
</dbReference>
<accession>A0A9D4RQM7</accession>
<dbReference type="InterPro" id="IPR045172">
    <property type="entry name" value="TBCB_Ubl"/>
</dbReference>
<dbReference type="EMBL" id="JAIWYP010000002">
    <property type="protein sequence ID" value="KAH3875072.1"/>
    <property type="molecule type" value="Genomic_DNA"/>
</dbReference>
<comment type="caution">
    <text evidence="2">The sequence shown here is derived from an EMBL/GenBank/DDBJ whole genome shotgun (WGS) entry which is preliminary data.</text>
</comment>
<dbReference type="CDD" id="cd01789">
    <property type="entry name" value="Ubl_TBCB"/>
    <property type="match status" value="1"/>
</dbReference>
<dbReference type="Pfam" id="PF14560">
    <property type="entry name" value="Ubiquitin_2"/>
    <property type="match status" value="1"/>
</dbReference>
<reference evidence="2" key="2">
    <citation type="submission" date="2020-11" db="EMBL/GenBank/DDBJ databases">
        <authorList>
            <person name="McCartney M.A."/>
            <person name="Auch B."/>
            <person name="Kono T."/>
            <person name="Mallez S."/>
            <person name="Becker A."/>
            <person name="Gohl D.M."/>
            <person name="Silverstein K.A.T."/>
            <person name="Koren S."/>
            <person name="Bechman K.B."/>
            <person name="Herman A."/>
            <person name="Abrahante J.E."/>
            <person name="Garbe J."/>
        </authorList>
    </citation>
    <scope>NUCLEOTIDE SEQUENCE</scope>
    <source>
        <strain evidence="2">Duluth1</strain>
        <tissue evidence="2">Whole animal</tissue>
    </source>
</reference>
<feature type="domain" description="Ubiquitin-like" evidence="1">
    <location>
        <begin position="5"/>
        <end position="55"/>
    </location>
</feature>
<dbReference type="Proteomes" id="UP000828390">
    <property type="component" value="Unassembled WGS sequence"/>
</dbReference>
<sequence>MVCFFQGKLVLLTGANVGSMRLELYTNENRLVCQLDNDLAMLGSYPIEDGMRIHVCV</sequence>
<dbReference type="InterPro" id="IPR000626">
    <property type="entry name" value="Ubiquitin-like_dom"/>
</dbReference>
<dbReference type="Gene3D" id="3.10.20.90">
    <property type="entry name" value="Phosphatidylinositol 3-kinase Catalytic Subunit, Chain A, domain 1"/>
    <property type="match status" value="1"/>
</dbReference>
<dbReference type="InterPro" id="IPR029071">
    <property type="entry name" value="Ubiquitin-like_domsf"/>
</dbReference>